<organism evidence="1 2">
    <name type="scientific">Fusarium coffeatum</name>
    <dbReference type="NCBI Taxonomy" id="231269"/>
    <lineage>
        <taxon>Eukaryota</taxon>
        <taxon>Fungi</taxon>
        <taxon>Dikarya</taxon>
        <taxon>Ascomycota</taxon>
        <taxon>Pezizomycotina</taxon>
        <taxon>Sordariomycetes</taxon>
        <taxon>Hypocreomycetidae</taxon>
        <taxon>Hypocreales</taxon>
        <taxon>Nectriaceae</taxon>
        <taxon>Fusarium</taxon>
        <taxon>Fusarium incarnatum-equiseti species complex</taxon>
    </lineage>
</organism>
<dbReference type="Proteomes" id="UP000253153">
    <property type="component" value="Unassembled WGS sequence"/>
</dbReference>
<dbReference type="AlphaFoldDB" id="A0A366R7F4"/>
<keyword evidence="2" id="KW-1185">Reference proteome</keyword>
<protein>
    <submittedName>
        <fullName evidence="1">Uncharacterized protein</fullName>
    </submittedName>
</protein>
<evidence type="ECO:0000313" key="2">
    <source>
        <dbReference type="Proteomes" id="UP000253153"/>
    </source>
</evidence>
<sequence length="288" mass="32127">MSISNSPLFKEFARPILVPEPSQERAFYSPFGLVDTFVRHLLDTAKLQSTRFKISNATKDSFCLTIQGRLVGTGTISSTIDATEANLSFNGFRFGKVRLPQIQTSYWGTNFAILEQRIDITNHATYCAFVRSLVVDEETCLQLESKECTIRALRASPTCSIHLDMPLQALSGPYLTLKKVSRSGKDVRMVLSLSYSGQVEMNYGSCLFVLRNGPGEILAELKGELNISKSQKELVLHGIIKYGVIPSQIVRVIGVAVEEDEESWLSKTISDFDVVLDLEPEHAEILWL</sequence>
<evidence type="ECO:0000313" key="1">
    <source>
        <dbReference type="EMBL" id="RBR13097.1"/>
    </source>
</evidence>
<dbReference type="EMBL" id="QKXC01000188">
    <property type="protein sequence ID" value="RBR13097.1"/>
    <property type="molecule type" value="Genomic_DNA"/>
</dbReference>
<reference evidence="1 2" key="1">
    <citation type="submission" date="2018-06" db="EMBL/GenBank/DDBJ databases">
        <title>Fusarium incarnatum-equiseti species complex species 28.</title>
        <authorList>
            <person name="Gardiner D.M."/>
        </authorList>
    </citation>
    <scope>NUCLEOTIDE SEQUENCE [LARGE SCALE GENOMIC DNA]</scope>
    <source>
        <strain evidence="1 2">FIESC_28</strain>
    </source>
</reference>
<comment type="caution">
    <text evidence="1">The sequence shown here is derived from an EMBL/GenBank/DDBJ whole genome shotgun (WGS) entry which is preliminary data.</text>
</comment>
<gene>
    <name evidence="1" type="ORF">FIESC28_08283</name>
</gene>
<dbReference type="GeneID" id="41997717"/>
<dbReference type="RefSeq" id="XP_031013434.1">
    <property type="nucleotide sequence ID" value="XM_031162421.1"/>
</dbReference>
<name>A0A366R7F4_9HYPO</name>
<dbReference type="OrthoDB" id="10039566at2759"/>
<accession>A0A366R7F4</accession>
<proteinExistence type="predicted"/>